<name>A0A418XCM5_9PSED</name>
<keyword evidence="2" id="KW-1133">Transmembrane helix</keyword>
<dbReference type="EMBL" id="QYUR01000006">
    <property type="protein sequence ID" value="RJG10180.1"/>
    <property type="molecule type" value="Genomic_DNA"/>
</dbReference>
<dbReference type="AlphaFoldDB" id="A0A418XCM5"/>
<keyword evidence="2" id="KW-0472">Membrane</keyword>
<dbReference type="OrthoDB" id="9777219at2"/>
<dbReference type="RefSeq" id="WP_119955865.1">
    <property type="nucleotide sequence ID" value="NZ_QYUR01000006.1"/>
</dbReference>
<feature type="domain" description="DUF7088" evidence="4">
    <location>
        <begin position="38"/>
        <end position="138"/>
    </location>
</feature>
<dbReference type="InterPro" id="IPR055396">
    <property type="entry name" value="DUF7088"/>
</dbReference>
<evidence type="ECO:0000313" key="5">
    <source>
        <dbReference type="EMBL" id="RJG10180.1"/>
    </source>
</evidence>
<comment type="caution">
    <text evidence="5">The sequence shown here is derived from an EMBL/GenBank/DDBJ whole genome shotgun (WGS) entry which is preliminary data.</text>
</comment>
<protein>
    <submittedName>
        <fullName evidence="5">ABC transporter</fullName>
    </submittedName>
</protein>
<proteinExistence type="predicted"/>
<gene>
    <name evidence="5" type="ORF">D3879_19320</name>
</gene>
<dbReference type="Pfam" id="PF09822">
    <property type="entry name" value="ABC_transp_aux"/>
    <property type="match status" value="1"/>
</dbReference>
<accession>A0A418XCM5</accession>
<dbReference type="Pfam" id="PF23357">
    <property type="entry name" value="DUF7088"/>
    <property type="match status" value="1"/>
</dbReference>
<keyword evidence="2" id="KW-0812">Transmembrane</keyword>
<dbReference type="Proteomes" id="UP000284021">
    <property type="component" value="Unassembled WGS sequence"/>
</dbReference>
<evidence type="ECO:0000259" key="4">
    <source>
        <dbReference type="Pfam" id="PF23357"/>
    </source>
</evidence>
<dbReference type="InterPro" id="IPR019196">
    <property type="entry name" value="ABC_transp_unknown"/>
</dbReference>
<reference evidence="5 6" key="1">
    <citation type="submission" date="2018-09" db="EMBL/GenBank/DDBJ databases">
        <authorList>
            <person name="Zhu H."/>
        </authorList>
    </citation>
    <scope>NUCLEOTIDE SEQUENCE [LARGE SCALE GENOMIC DNA]</scope>
    <source>
        <strain evidence="5 6">K1S02-6</strain>
    </source>
</reference>
<evidence type="ECO:0000313" key="6">
    <source>
        <dbReference type="Proteomes" id="UP000284021"/>
    </source>
</evidence>
<keyword evidence="1" id="KW-0175">Coiled coil</keyword>
<organism evidence="5 6">
    <name type="scientific">Pseudomonas cavernicola</name>
    <dbReference type="NCBI Taxonomy" id="2320866"/>
    <lineage>
        <taxon>Bacteria</taxon>
        <taxon>Pseudomonadati</taxon>
        <taxon>Pseudomonadota</taxon>
        <taxon>Gammaproteobacteria</taxon>
        <taxon>Pseudomonadales</taxon>
        <taxon>Pseudomonadaceae</taxon>
        <taxon>Pseudomonas</taxon>
    </lineage>
</organism>
<sequence length="612" mass="68137">MKKLMYSGAGLLVIALAFLAFNMFSSLTLTDSRLDLTEQKLYTISAGTKKILTEIDQPINLYFFYSDKSTKDLVALRNYAKRVEEMLKAYERGAAGKIKLHIIDPQPFSEEEDQAAQYGLQAVPLNQAGEQAYFGLAGTSGAEGRQVIPFFQLDHEEFLEYDISRLVQGLAKPELPVVGVLSTLQLSGGFDMEARQPTPPWLVMEEIRQQFKVESLKPGIDQIPETVSVLLLVHPKQLPQPTLYAIDQFVLRGGKLLVFVDPYSEADTGMQLPGDMPGSDKASDLEPLFKAWGVRLVPGKVLGDGSYAMSVSMGQGQRAVRHAGWLSLPQTALDQADVSTAGLETITVATAGILEPVEGAKSRFMPLIQSSQYAMPFDAQRFDMLRNPEELIRELQPTGERYAIAGRISGPAQSAFPNGIEGRKDGLKEAASINVIAVADTDLLTDRMWVQVQEMFGQRVPQPWADNATFAINALDNLAGSDALISVRSRGRFSRPFTVVEALQRDAEVQFREKEEALQTRLADTEQKLAVLQQKQDPSKTQELTPEQQATVQQFLQERVKLRKELREVRYQLNADIEALGRTLKFINIALVPLLLTLAVLALWLWRRRRQA</sequence>
<keyword evidence="6" id="KW-1185">Reference proteome</keyword>
<feature type="domain" description="ABC-type uncharacterised transport system" evidence="3">
    <location>
        <begin position="176"/>
        <end position="474"/>
    </location>
</feature>
<evidence type="ECO:0000256" key="2">
    <source>
        <dbReference type="SAM" id="Phobius"/>
    </source>
</evidence>
<evidence type="ECO:0000256" key="1">
    <source>
        <dbReference type="SAM" id="Coils"/>
    </source>
</evidence>
<feature type="coiled-coil region" evidence="1">
    <location>
        <begin position="500"/>
        <end position="572"/>
    </location>
</feature>
<evidence type="ECO:0000259" key="3">
    <source>
        <dbReference type="Pfam" id="PF09822"/>
    </source>
</evidence>
<feature type="transmembrane region" description="Helical" evidence="2">
    <location>
        <begin position="586"/>
        <end position="606"/>
    </location>
</feature>